<dbReference type="Proteomes" id="UP000185934">
    <property type="component" value="Chromosome"/>
</dbReference>
<reference evidence="3" key="1">
    <citation type="submission" date="2016-11" db="EMBL/GenBank/DDBJ databases">
        <title>Dehalogenimonas formicexedens sp. nov., a chlorinated alkane respiring bacterium isolated from contaminated groundwater.</title>
        <authorList>
            <person name="Key T.A."/>
            <person name="Bowman K.S."/>
            <person name="Lee I."/>
            <person name="Chun J."/>
            <person name="Albuquerque L."/>
            <person name="da Costa M.S."/>
            <person name="Rainey F.A."/>
            <person name="Moe W.M."/>
        </authorList>
    </citation>
    <scope>NUCLEOTIDE SEQUENCE [LARGE SCALE GENOMIC DNA]</scope>
    <source>
        <strain evidence="3">NSZ-14</strain>
    </source>
</reference>
<name>A0A1P8F8D0_9CHLR</name>
<sequence length="47" mass="5202">MDKRGGACGGAIWFIGWLFTIGFADLSFWKGVIGIIIWPVFLGQSLR</sequence>
<keyword evidence="1" id="KW-0812">Transmembrane</keyword>
<organism evidence="2 3">
    <name type="scientific">Dehalogenimonas formicexedens</name>
    <dbReference type="NCBI Taxonomy" id="1839801"/>
    <lineage>
        <taxon>Bacteria</taxon>
        <taxon>Bacillati</taxon>
        <taxon>Chloroflexota</taxon>
        <taxon>Dehalococcoidia</taxon>
        <taxon>Dehalococcoidales</taxon>
        <taxon>Dehalococcoidaceae</taxon>
        <taxon>Dehalogenimonas</taxon>
    </lineage>
</organism>
<gene>
    <name evidence="2" type="ORF">Dform_01366</name>
</gene>
<dbReference type="AlphaFoldDB" id="A0A1P8F8D0"/>
<keyword evidence="3" id="KW-1185">Reference proteome</keyword>
<accession>A0A1P8F8D0</accession>
<dbReference type="STRING" id="1839801.Dform_01366"/>
<evidence type="ECO:0000313" key="3">
    <source>
        <dbReference type="Proteomes" id="UP000185934"/>
    </source>
</evidence>
<feature type="transmembrane region" description="Helical" evidence="1">
    <location>
        <begin position="12"/>
        <end position="41"/>
    </location>
</feature>
<evidence type="ECO:0000313" key="2">
    <source>
        <dbReference type="EMBL" id="APV44690.1"/>
    </source>
</evidence>
<keyword evidence="1" id="KW-0472">Membrane</keyword>
<proteinExistence type="predicted"/>
<keyword evidence="1" id="KW-1133">Transmembrane helix</keyword>
<evidence type="ECO:0000256" key="1">
    <source>
        <dbReference type="SAM" id="Phobius"/>
    </source>
</evidence>
<dbReference type="RefSeq" id="WP_192846583.1">
    <property type="nucleotide sequence ID" value="NZ_CP018258.1"/>
</dbReference>
<protein>
    <submittedName>
        <fullName evidence="2">Uncharacterized protein</fullName>
    </submittedName>
</protein>
<dbReference type="KEGG" id="dfo:Dform_01366"/>
<dbReference type="EMBL" id="CP018258">
    <property type="protein sequence ID" value="APV44690.1"/>
    <property type="molecule type" value="Genomic_DNA"/>
</dbReference>